<dbReference type="GO" id="GO:0008237">
    <property type="term" value="F:metallopeptidase activity"/>
    <property type="evidence" value="ECO:0007669"/>
    <property type="project" value="UniProtKB-KW"/>
</dbReference>
<keyword evidence="5" id="KW-0732">Signal</keyword>
<feature type="domain" description="Peptidase M15A C-terminal" evidence="13">
    <location>
        <begin position="21"/>
        <end position="121"/>
    </location>
</feature>
<dbReference type="PANTHER" id="PTHR37425">
    <property type="match status" value="1"/>
</dbReference>
<organism evidence="14 15">
    <name type="scientific">Halovulum marinum</name>
    <dbReference type="NCBI Taxonomy" id="2662447"/>
    <lineage>
        <taxon>Bacteria</taxon>
        <taxon>Pseudomonadati</taxon>
        <taxon>Pseudomonadota</taxon>
        <taxon>Alphaproteobacteria</taxon>
        <taxon>Rhodobacterales</taxon>
        <taxon>Paracoccaceae</taxon>
        <taxon>Halovulum</taxon>
    </lineage>
</organism>
<evidence type="ECO:0000256" key="6">
    <source>
        <dbReference type="ARBA" id="ARBA00022801"/>
    </source>
</evidence>
<dbReference type="RefSeq" id="WP_154449494.1">
    <property type="nucleotide sequence ID" value="NZ_WIND01000035.1"/>
</dbReference>
<dbReference type="Pfam" id="PF08291">
    <property type="entry name" value="Peptidase_M15_3"/>
    <property type="match status" value="1"/>
</dbReference>
<sequence>MTTTFHRHWRDVPESAWHWPNFSPAEIACRGTGRLLINEPALDKLQALRDRLGKPLIVRSAYRSPEHNRAVGGATRSKHLDGAAFDIAMANHDPDAFEAAAREVGFLGFGFYPRSGFIHVDLGPARQWGERFPIRATAFAAETPPAREVLADSRTMKGGGAAGVATLGAAGVEVAQSVLAETQSAILPLVPYLDTLRWVFIAVALCGIAITIYARLDDWKRGRR</sequence>
<keyword evidence="6" id="KW-0378">Hydrolase</keyword>
<evidence type="ECO:0000256" key="12">
    <source>
        <dbReference type="SAM" id="Phobius"/>
    </source>
</evidence>
<keyword evidence="4" id="KW-0479">Metal-binding</keyword>
<evidence type="ECO:0000313" key="14">
    <source>
        <dbReference type="EMBL" id="MSU92036.1"/>
    </source>
</evidence>
<dbReference type="InterPro" id="IPR010275">
    <property type="entry name" value="MepK"/>
</dbReference>
<dbReference type="GO" id="GO:0006508">
    <property type="term" value="P:proteolysis"/>
    <property type="evidence" value="ECO:0007669"/>
    <property type="project" value="UniProtKB-KW"/>
</dbReference>
<dbReference type="GO" id="GO:0046872">
    <property type="term" value="F:metal ion binding"/>
    <property type="evidence" value="ECO:0007669"/>
    <property type="project" value="UniProtKB-KW"/>
</dbReference>
<dbReference type="Gene3D" id="3.30.1380.10">
    <property type="match status" value="1"/>
</dbReference>
<keyword evidence="12" id="KW-0812">Transmembrane</keyword>
<reference evidence="14 15" key="1">
    <citation type="submission" date="2019-10" db="EMBL/GenBank/DDBJ databases">
        <title>Cognatihalovulum marinum gen. nov. sp. nov., a new member of the family Rhodobacteraceae isolated from deep seawater of the Northwest Indian Ocean.</title>
        <authorList>
            <person name="Ruan C."/>
            <person name="Wang J."/>
            <person name="Zheng X."/>
            <person name="Song L."/>
            <person name="Zhu Y."/>
            <person name="Huang Y."/>
            <person name="Lu Z."/>
            <person name="Du W."/>
            <person name="Huang L."/>
            <person name="Dai X."/>
        </authorList>
    </citation>
    <scope>NUCLEOTIDE SEQUENCE [LARGE SCALE GENOMIC DNA]</scope>
    <source>
        <strain evidence="14 15">2CG4</strain>
    </source>
</reference>
<keyword evidence="9" id="KW-0961">Cell wall biogenesis/degradation</keyword>
<gene>
    <name evidence="14" type="ORF">GE300_21000</name>
</gene>
<keyword evidence="8" id="KW-0482">Metalloprotease</keyword>
<keyword evidence="12" id="KW-1133">Transmembrane helix</keyword>
<keyword evidence="7" id="KW-0862">Zinc</keyword>
<dbReference type="GO" id="GO:0071555">
    <property type="term" value="P:cell wall organization"/>
    <property type="evidence" value="ECO:0007669"/>
    <property type="project" value="UniProtKB-KW"/>
</dbReference>
<evidence type="ECO:0000256" key="8">
    <source>
        <dbReference type="ARBA" id="ARBA00023049"/>
    </source>
</evidence>
<evidence type="ECO:0000256" key="1">
    <source>
        <dbReference type="ARBA" id="ARBA00001947"/>
    </source>
</evidence>
<keyword evidence="12" id="KW-0472">Membrane</keyword>
<dbReference type="SUPFAM" id="SSF55166">
    <property type="entry name" value="Hedgehog/DD-peptidase"/>
    <property type="match status" value="1"/>
</dbReference>
<comment type="cofactor">
    <cofactor evidence="1">
        <name>Zn(2+)</name>
        <dbReference type="ChEBI" id="CHEBI:29105"/>
    </cofactor>
</comment>
<comment type="similarity">
    <text evidence="10">Belongs to the peptidase M15 family.</text>
</comment>
<feature type="transmembrane region" description="Helical" evidence="12">
    <location>
        <begin position="196"/>
        <end position="216"/>
    </location>
</feature>
<evidence type="ECO:0000256" key="9">
    <source>
        <dbReference type="ARBA" id="ARBA00023316"/>
    </source>
</evidence>
<evidence type="ECO:0000313" key="15">
    <source>
        <dbReference type="Proteomes" id="UP000474957"/>
    </source>
</evidence>
<proteinExistence type="inferred from homology"/>
<keyword evidence="3" id="KW-0645">Protease</keyword>
<dbReference type="Proteomes" id="UP000474957">
    <property type="component" value="Unassembled WGS sequence"/>
</dbReference>
<evidence type="ECO:0000256" key="2">
    <source>
        <dbReference type="ARBA" id="ARBA00004776"/>
    </source>
</evidence>
<comment type="pathway">
    <text evidence="2">Cell wall biogenesis; cell wall polysaccharide biosynthesis.</text>
</comment>
<dbReference type="AlphaFoldDB" id="A0A6L5Z629"/>
<accession>A0A6L5Z629</accession>
<evidence type="ECO:0000256" key="7">
    <source>
        <dbReference type="ARBA" id="ARBA00022833"/>
    </source>
</evidence>
<name>A0A6L5Z629_9RHOB</name>
<protein>
    <recommendedName>
        <fullName evidence="11">Murein endopeptidase K</fullName>
    </recommendedName>
</protein>
<evidence type="ECO:0000256" key="5">
    <source>
        <dbReference type="ARBA" id="ARBA00022729"/>
    </source>
</evidence>
<keyword evidence="15" id="KW-1185">Reference proteome</keyword>
<dbReference type="InterPro" id="IPR009045">
    <property type="entry name" value="Zn_M74/Hedgehog-like"/>
</dbReference>
<evidence type="ECO:0000256" key="11">
    <source>
        <dbReference type="ARBA" id="ARBA00093666"/>
    </source>
</evidence>
<dbReference type="InterPro" id="IPR013230">
    <property type="entry name" value="Peptidase_M15A_C"/>
</dbReference>
<dbReference type="EMBL" id="WIND01000035">
    <property type="protein sequence ID" value="MSU92036.1"/>
    <property type="molecule type" value="Genomic_DNA"/>
</dbReference>
<evidence type="ECO:0000256" key="10">
    <source>
        <dbReference type="ARBA" id="ARBA00093448"/>
    </source>
</evidence>
<comment type="caution">
    <text evidence="14">The sequence shown here is derived from an EMBL/GenBank/DDBJ whole genome shotgun (WGS) entry which is preliminary data.</text>
</comment>
<evidence type="ECO:0000256" key="4">
    <source>
        <dbReference type="ARBA" id="ARBA00022723"/>
    </source>
</evidence>
<dbReference type="PANTHER" id="PTHR37425:SF1">
    <property type="entry name" value="OUTER MEMBRANE PROTEIN"/>
    <property type="match status" value="1"/>
</dbReference>
<evidence type="ECO:0000259" key="13">
    <source>
        <dbReference type="Pfam" id="PF08291"/>
    </source>
</evidence>
<evidence type="ECO:0000256" key="3">
    <source>
        <dbReference type="ARBA" id="ARBA00022670"/>
    </source>
</evidence>